<dbReference type="AlphaFoldDB" id="D3UIS4"/>
<dbReference type="InterPro" id="IPR029057">
    <property type="entry name" value="PRTase-like"/>
</dbReference>
<evidence type="ECO:0000256" key="1">
    <source>
        <dbReference type="ARBA" id="ARBA00022676"/>
    </source>
</evidence>
<dbReference type="SUPFAM" id="SSF53271">
    <property type="entry name" value="PRTase-like"/>
    <property type="match status" value="1"/>
</dbReference>
<dbReference type="Pfam" id="PF00156">
    <property type="entry name" value="Pribosyltran"/>
    <property type="match status" value="1"/>
</dbReference>
<name>D3UIS4_HELM1</name>
<gene>
    <name evidence="4" type="ordered locus">HMU11440</name>
</gene>
<protein>
    <submittedName>
        <fullName evidence="4">Putative nucleotide phosphoribosyltransferase</fullName>
    </submittedName>
</protein>
<dbReference type="Gene3D" id="3.40.50.2020">
    <property type="match status" value="1"/>
</dbReference>
<dbReference type="KEGG" id="hms:HMU11440"/>
<dbReference type="PANTHER" id="PTHR43363:SF1">
    <property type="entry name" value="HYPOXANTHINE-GUANINE PHOSPHORIBOSYLTRANSFERASE"/>
    <property type="match status" value="1"/>
</dbReference>
<keyword evidence="2 4" id="KW-0808">Transferase</keyword>
<evidence type="ECO:0000256" key="2">
    <source>
        <dbReference type="ARBA" id="ARBA00022679"/>
    </source>
</evidence>
<dbReference type="PANTHER" id="PTHR43363">
    <property type="entry name" value="HYPOXANTHINE PHOSPHORIBOSYLTRANSFERASE"/>
    <property type="match status" value="1"/>
</dbReference>
<evidence type="ECO:0000313" key="5">
    <source>
        <dbReference type="Proteomes" id="UP000001522"/>
    </source>
</evidence>
<dbReference type="EMBL" id="FN555004">
    <property type="protein sequence ID" value="CBG40399.1"/>
    <property type="molecule type" value="Genomic_DNA"/>
</dbReference>
<accession>D3UIS4</accession>
<feature type="domain" description="Phosphoribosyltransferase" evidence="3">
    <location>
        <begin position="23"/>
        <end position="149"/>
    </location>
</feature>
<evidence type="ECO:0000313" key="4">
    <source>
        <dbReference type="EMBL" id="CBG40399.1"/>
    </source>
</evidence>
<proteinExistence type="predicted"/>
<dbReference type="RefSeq" id="WP_013023468.1">
    <property type="nucleotide sequence ID" value="NC_013949.1"/>
</dbReference>
<dbReference type="HOGENOM" id="CLU_080904_1_2_7"/>
<keyword evidence="1 4" id="KW-0328">Glycosyltransferase</keyword>
<dbReference type="Proteomes" id="UP000001522">
    <property type="component" value="Chromosome"/>
</dbReference>
<dbReference type="eggNOG" id="COG2236">
    <property type="taxonomic scope" value="Bacteria"/>
</dbReference>
<evidence type="ECO:0000259" key="3">
    <source>
        <dbReference type="Pfam" id="PF00156"/>
    </source>
</evidence>
<dbReference type="STRING" id="679897.HMU11440"/>
<dbReference type="CDD" id="cd06223">
    <property type="entry name" value="PRTases_typeI"/>
    <property type="match status" value="1"/>
</dbReference>
<dbReference type="GO" id="GO:0016757">
    <property type="term" value="F:glycosyltransferase activity"/>
    <property type="evidence" value="ECO:0007669"/>
    <property type="project" value="UniProtKB-KW"/>
</dbReference>
<keyword evidence="5" id="KW-1185">Reference proteome</keyword>
<reference evidence="4 5" key="1">
    <citation type="journal article" date="2010" name="BMC Genomics">
        <title>Comparative genomics and proteomics of Helicobacter mustelae, an ulcerogenic and carcinogenic gastric pathogen.</title>
        <authorList>
            <person name="O'Toole P.W."/>
            <person name="Snelling W.J."/>
            <person name="Canchaya C."/>
            <person name="Forde B.M."/>
            <person name="Hardie K.R."/>
            <person name="Josenhans C."/>
            <person name="Graham R.L.J."/>
            <person name="McMullan G."/>
            <person name="Parkhill J."/>
            <person name="Belda E."/>
            <person name="Bentley S.D."/>
        </authorList>
    </citation>
    <scope>NUCLEOTIDE SEQUENCE [LARGE SCALE GENOMIC DNA]</scope>
    <source>
        <strain evidence="5">ATCC 43772 / LMG 18044 / NCTC 12198 / 12198</strain>
    </source>
</reference>
<organism evidence="4 5">
    <name type="scientific">Helicobacter mustelae (strain ATCC 43772 / CCUG 25715 / CIP 103759 / LMG 18044 / NCTC 12198 / R85-136P)</name>
    <name type="common">Campylobacter mustelae</name>
    <dbReference type="NCBI Taxonomy" id="679897"/>
    <lineage>
        <taxon>Bacteria</taxon>
        <taxon>Pseudomonadati</taxon>
        <taxon>Campylobacterota</taxon>
        <taxon>Epsilonproteobacteria</taxon>
        <taxon>Campylobacterales</taxon>
        <taxon>Helicobacteraceae</taxon>
        <taxon>Helicobacter</taxon>
    </lineage>
</organism>
<dbReference type="InterPro" id="IPR000836">
    <property type="entry name" value="PRTase_dom"/>
</dbReference>
<sequence length="152" mass="17378">MYYSYQDFLKDLKELRNRVQHKIGIPDALVCIARGGMTMSHMLGLAWNIRAVYTLNAISYSDTNVQSSLIIENMPSIKKEHKKILILDEIVDSGESLSAVAQKLRLNFPEADFKTAVIFQKPGAKVHADFSLREPTEWVNFFWEVDMLEDPA</sequence>